<dbReference type="Pfam" id="PF03480">
    <property type="entry name" value="DctP"/>
    <property type="match status" value="1"/>
</dbReference>
<reference evidence="3 4" key="1">
    <citation type="journal article" date="2011" name="J. Bacteriol.">
        <title>Complete genome sequences of the chemolithoautotrophic Oligotropha carboxidovorans strains OM4 and OM5.</title>
        <authorList>
            <person name="Volland S."/>
            <person name="Rachinger M."/>
            <person name="Strittmatter A."/>
            <person name="Daniel R."/>
            <person name="Gottschalk G."/>
            <person name="Meyer O."/>
        </authorList>
    </citation>
    <scope>NUCLEOTIDE SEQUENCE [LARGE SCALE GENOMIC DNA]</scope>
    <source>
        <strain evidence="4">ATCC 49405 / DSM 1227 / KCTC 32145 / OM5</strain>
    </source>
</reference>
<dbReference type="CDD" id="cd13602">
    <property type="entry name" value="PBP2_TRAP_BpDctp6_7"/>
    <property type="match status" value="1"/>
</dbReference>
<dbReference type="GO" id="GO:0055085">
    <property type="term" value="P:transmembrane transport"/>
    <property type="evidence" value="ECO:0007669"/>
    <property type="project" value="InterPro"/>
</dbReference>
<dbReference type="PANTHER" id="PTHR33376">
    <property type="match status" value="1"/>
</dbReference>
<dbReference type="RefSeq" id="WP_013913338.1">
    <property type="nucleotide sequence ID" value="NC_011386.1"/>
</dbReference>
<dbReference type="Gene3D" id="3.40.190.170">
    <property type="entry name" value="Bacterial extracellular solute-binding protein, family 7"/>
    <property type="match status" value="1"/>
</dbReference>
<dbReference type="PANTHER" id="PTHR33376:SF4">
    <property type="entry name" value="SIALIC ACID-BINDING PERIPLASMIC PROTEIN SIAP"/>
    <property type="match status" value="1"/>
</dbReference>
<dbReference type="STRING" id="504832.OCA5_c29880"/>
<dbReference type="eggNOG" id="COG1638">
    <property type="taxonomic scope" value="Bacteria"/>
</dbReference>
<keyword evidence="1 2" id="KW-0732">Signal</keyword>
<proteinExistence type="predicted"/>
<accession>F8BYE0</accession>
<evidence type="ECO:0000256" key="1">
    <source>
        <dbReference type="ARBA" id="ARBA00022729"/>
    </source>
</evidence>
<evidence type="ECO:0000256" key="2">
    <source>
        <dbReference type="SAM" id="SignalP"/>
    </source>
</evidence>
<sequence>MFIRTGLLAIAQLALATQLVSAAQVWDLSLEYQPNSLPGETSRVFAEKLSELSGGAITVKIHYGAALGFKSVDQFDAVGDGALKIASSFMPTWSGIDPLFLISTLPLLAQSPEDAARLYSAVKPAMSNVLDKSNQVMLFVTPWPNNGIWAKKAIDDKASLKDLRVRTFDPNGTLTFRAAGAAPIQLSWADVLAQLSTGGIDAVLTSADGGGAAKLWELLSHYTEVPYASPWQMVHMNKGIFGKLSDQEKAWVRKAADEAERHGWKAVTVRVEHNYAEMRKHGMTVIDKPNDAAVATLSKAGAELIKRWEQTVGPAGKEAIARYRGNKN</sequence>
<dbReference type="OrthoDB" id="9783941at2"/>
<feature type="signal peptide" evidence="2">
    <location>
        <begin position="1"/>
        <end position="22"/>
    </location>
</feature>
<feature type="chain" id="PRO_5003367774" evidence="2">
    <location>
        <begin position="23"/>
        <end position="328"/>
    </location>
</feature>
<organism evidence="3 4">
    <name type="scientific">Afipia carboxidovorans (strain ATCC 49405 / DSM 1227 / KCTC 32145 / OM5)</name>
    <name type="common">Oligotropha carboxidovorans</name>
    <dbReference type="NCBI Taxonomy" id="504832"/>
    <lineage>
        <taxon>Bacteria</taxon>
        <taxon>Pseudomonadati</taxon>
        <taxon>Pseudomonadota</taxon>
        <taxon>Alphaproteobacteria</taxon>
        <taxon>Hyphomicrobiales</taxon>
        <taxon>Nitrobacteraceae</taxon>
        <taxon>Afipia</taxon>
    </lineage>
</organism>
<protein>
    <submittedName>
        <fullName evidence="3">TRAP transport system, substrate-binding protein</fullName>
    </submittedName>
</protein>
<dbReference type="NCBIfam" id="NF037995">
    <property type="entry name" value="TRAP_S1"/>
    <property type="match status" value="1"/>
</dbReference>
<evidence type="ECO:0000313" key="3">
    <source>
        <dbReference type="EMBL" id="AEI07675.1"/>
    </source>
</evidence>
<dbReference type="EMBL" id="CP002826">
    <property type="protein sequence ID" value="AEI07675.1"/>
    <property type="molecule type" value="Genomic_DNA"/>
</dbReference>
<dbReference type="KEGG" id="ocg:OCA5_c29880"/>
<keyword evidence="4" id="KW-1185">Reference proteome</keyword>
<dbReference type="Proteomes" id="UP000007730">
    <property type="component" value="Chromosome"/>
</dbReference>
<dbReference type="AlphaFoldDB" id="F8BYE0"/>
<dbReference type="InterPro" id="IPR018389">
    <property type="entry name" value="DctP_fam"/>
</dbReference>
<dbReference type="InterPro" id="IPR038404">
    <property type="entry name" value="TRAP_DctP_sf"/>
</dbReference>
<name>F8BYE0_AFIC5</name>
<gene>
    <name evidence="3" type="ordered locus">OCA5_c29880</name>
</gene>
<evidence type="ECO:0000313" key="4">
    <source>
        <dbReference type="Proteomes" id="UP000007730"/>
    </source>
</evidence>
<dbReference type="HOGENOM" id="CLU_036176_2_3_5"/>